<feature type="domain" description="Activation-induced cytidine deaminase AID" evidence="1">
    <location>
        <begin position="77"/>
        <end position="183"/>
    </location>
</feature>
<accession>A0ABS2BJ16</accession>
<dbReference type="Proteomes" id="UP000809431">
    <property type="component" value="Unassembled WGS sequence"/>
</dbReference>
<evidence type="ECO:0000259" key="1">
    <source>
        <dbReference type="Pfam" id="PF08210"/>
    </source>
</evidence>
<protein>
    <recommendedName>
        <fullName evidence="1">Activation-induced cytidine deaminase AID domain-containing protein</fullName>
    </recommendedName>
</protein>
<keyword evidence="3" id="KW-1185">Reference proteome</keyword>
<dbReference type="InterPro" id="IPR013158">
    <property type="entry name" value="AID"/>
</dbReference>
<gene>
    <name evidence="2" type="ORF">JMJ54_03990</name>
</gene>
<evidence type="ECO:0000313" key="2">
    <source>
        <dbReference type="EMBL" id="MBM3114981.1"/>
    </source>
</evidence>
<dbReference type="RefSeq" id="WP_203536634.1">
    <property type="nucleotide sequence ID" value="NZ_JAESND010000001.1"/>
</dbReference>
<dbReference type="Pfam" id="PF08210">
    <property type="entry name" value="APOBEC_N"/>
    <property type="match status" value="1"/>
</dbReference>
<reference evidence="2 3" key="1">
    <citation type="submission" date="2021-01" db="EMBL/GenBank/DDBJ databases">
        <title>Draft Genome Sequence and Polyhydroxyalkanoate Biosynthetic Potential of Jeongeupia naejangsanensis Type Strain DSM 24253.</title>
        <authorList>
            <person name="Turrini P."/>
            <person name="Artuso I."/>
            <person name="Lugli G.A."/>
            <person name="Frangipani E."/>
            <person name="Ventura M."/>
            <person name="Visca P."/>
        </authorList>
    </citation>
    <scope>NUCLEOTIDE SEQUENCE [LARGE SCALE GENOMIC DNA]</scope>
    <source>
        <strain evidence="2 3">DSM 24253</strain>
    </source>
</reference>
<proteinExistence type="predicted"/>
<name>A0ABS2BJ16_9NEIS</name>
<sequence>MTSLVNSLRNIRSPAQRLNRQEVWCLLRFDQLDSTIETFWSESKVTSFINVPKNRSKMEMGALSAQGVPAGYKATKNKVEGLPGRHAEQVLCNNFARLLADYKKTPQIVEIFLSDSPCLNASNAENGFPQGCAHKFLQLANSYTTIPSWRIYYEQVYAGNNDREVPNSQQSINLLSGHARIVIGMIDPTLLT</sequence>
<dbReference type="EMBL" id="JAESND010000001">
    <property type="protein sequence ID" value="MBM3114981.1"/>
    <property type="molecule type" value="Genomic_DNA"/>
</dbReference>
<comment type="caution">
    <text evidence="2">The sequence shown here is derived from an EMBL/GenBank/DDBJ whole genome shotgun (WGS) entry which is preliminary data.</text>
</comment>
<evidence type="ECO:0000313" key="3">
    <source>
        <dbReference type="Proteomes" id="UP000809431"/>
    </source>
</evidence>
<organism evidence="2 3">
    <name type="scientific">Jeongeupia naejangsanensis</name>
    <dbReference type="NCBI Taxonomy" id="613195"/>
    <lineage>
        <taxon>Bacteria</taxon>
        <taxon>Pseudomonadati</taxon>
        <taxon>Pseudomonadota</taxon>
        <taxon>Betaproteobacteria</taxon>
        <taxon>Neisseriales</taxon>
        <taxon>Chitinibacteraceae</taxon>
        <taxon>Jeongeupia</taxon>
    </lineage>
</organism>
<dbReference type="Gene3D" id="3.40.140.10">
    <property type="entry name" value="Cytidine Deaminase, domain 2"/>
    <property type="match status" value="1"/>
</dbReference>